<dbReference type="AlphaFoldDB" id="A0A4D7B9U7"/>
<feature type="compositionally biased region" description="Basic residues" evidence="7">
    <location>
        <begin position="17"/>
        <end position="26"/>
    </location>
</feature>
<evidence type="ECO:0000256" key="3">
    <source>
        <dbReference type="ARBA" id="ARBA00022485"/>
    </source>
</evidence>
<evidence type="ECO:0000256" key="6">
    <source>
        <dbReference type="ARBA" id="ARBA00023014"/>
    </source>
</evidence>
<protein>
    <submittedName>
        <fullName evidence="9">NADH-quinone oxidoreductase subunit F</fullName>
    </submittedName>
</protein>
<evidence type="ECO:0000256" key="7">
    <source>
        <dbReference type="SAM" id="MobiDB-lite"/>
    </source>
</evidence>
<dbReference type="EMBL" id="CP039690">
    <property type="protein sequence ID" value="QCI64857.1"/>
    <property type="molecule type" value="Genomic_DNA"/>
</dbReference>
<organism evidence="9 10">
    <name type="scientific">Phreatobacter stygius</name>
    <dbReference type="NCBI Taxonomy" id="1940610"/>
    <lineage>
        <taxon>Bacteria</taxon>
        <taxon>Pseudomonadati</taxon>
        <taxon>Pseudomonadota</taxon>
        <taxon>Alphaproteobacteria</taxon>
        <taxon>Hyphomicrobiales</taxon>
        <taxon>Phreatobacteraceae</taxon>
        <taxon>Phreatobacter</taxon>
    </lineage>
</organism>
<dbReference type="Gene3D" id="3.10.20.600">
    <property type="match status" value="1"/>
</dbReference>
<dbReference type="GO" id="GO:0008137">
    <property type="term" value="F:NADH dehydrogenase (ubiquinone) activity"/>
    <property type="evidence" value="ECO:0007669"/>
    <property type="project" value="InterPro"/>
</dbReference>
<comment type="cofactor">
    <cofactor evidence="1">
        <name>FMN</name>
        <dbReference type="ChEBI" id="CHEBI:58210"/>
    </cofactor>
</comment>
<dbReference type="PROSITE" id="PS00645">
    <property type="entry name" value="COMPLEX1_51K_2"/>
    <property type="match status" value="1"/>
</dbReference>
<keyword evidence="3" id="KW-0004">4Fe-4S</keyword>
<dbReference type="GO" id="GO:0046872">
    <property type="term" value="F:metal ion binding"/>
    <property type="evidence" value="ECO:0007669"/>
    <property type="project" value="UniProtKB-KW"/>
</dbReference>
<dbReference type="OrthoDB" id="9761899at2"/>
<evidence type="ECO:0000256" key="2">
    <source>
        <dbReference type="ARBA" id="ARBA00007523"/>
    </source>
</evidence>
<dbReference type="InterPro" id="IPR037225">
    <property type="entry name" value="Nuo51_FMN-bd_sf"/>
</dbReference>
<dbReference type="SMART" id="SM00928">
    <property type="entry name" value="NADH_4Fe-4S"/>
    <property type="match status" value="1"/>
</dbReference>
<dbReference type="CDD" id="cd03082">
    <property type="entry name" value="TRX_Fd_NuoE_W_FDH_beta"/>
    <property type="match status" value="1"/>
</dbReference>
<dbReference type="Gene3D" id="1.10.10.1590">
    <property type="entry name" value="NADH-quinone oxidoreductase subunit E"/>
    <property type="match status" value="1"/>
</dbReference>
<feature type="region of interest" description="Disordered" evidence="7">
    <location>
        <begin position="1"/>
        <end position="31"/>
    </location>
</feature>
<accession>A0A4D7B9U7</accession>
<dbReference type="KEGG" id="pstg:E8M01_11855"/>
<dbReference type="Gene3D" id="1.20.1440.230">
    <property type="entry name" value="NADH-ubiquinone oxidoreductase 51kDa subunit, iron-sulphur binding domain"/>
    <property type="match status" value="1"/>
</dbReference>
<feature type="domain" description="NADH-ubiquinone oxidoreductase 51kDa subunit iron-sulphur binding" evidence="8">
    <location>
        <begin position="487"/>
        <end position="532"/>
    </location>
</feature>
<dbReference type="Pfam" id="PF01512">
    <property type="entry name" value="Complex1_51K"/>
    <property type="match status" value="1"/>
</dbReference>
<name>A0A4D7B9U7_9HYPH</name>
<comment type="similarity">
    <text evidence="2">Belongs to the complex I 51 kDa subunit family.</text>
</comment>
<dbReference type="InterPro" id="IPR001949">
    <property type="entry name" value="NADH-UbQ_OxRdtase_51kDa_CS"/>
</dbReference>
<proteinExistence type="inferred from homology"/>
<dbReference type="SUPFAM" id="SSF142984">
    <property type="entry name" value="Nqo1 middle domain-like"/>
    <property type="match status" value="1"/>
</dbReference>
<evidence type="ECO:0000256" key="4">
    <source>
        <dbReference type="ARBA" id="ARBA00022723"/>
    </source>
</evidence>
<dbReference type="InterPro" id="IPR037207">
    <property type="entry name" value="Nuop51_4Fe4S-bd_sf"/>
</dbReference>
<evidence type="ECO:0000256" key="1">
    <source>
        <dbReference type="ARBA" id="ARBA00001917"/>
    </source>
</evidence>
<keyword evidence="6" id="KW-0411">Iron-sulfur</keyword>
<dbReference type="SUPFAM" id="SSF140490">
    <property type="entry name" value="Nqo1C-terminal domain-like"/>
    <property type="match status" value="1"/>
</dbReference>
<dbReference type="FunFam" id="3.10.20.600:FF:000006">
    <property type="entry name" value="Formate dehydrogenase, beta subunit"/>
    <property type="match status" value="1"/>
</dbReference>
<dbReference type="GO" id="GO:0010181">
    <property type="term" value="F:FMN binding"/>
    <property type="evidence" value="ECO:0007669"/>
    <property type="project" value="InterPro"/>
</dbReference>
<dbReference type="GO" id="GO:0051539">
    <property type="term" value="F:4 iron, 4 sulfur cluster binding"/>
    <property type="evidence" value="ECO:0007669"/>
    <property type="project" value="UniProtKB-KW"/>
</dbReference>
<dbReference type="Gene3D" id="3.40.50.11540">
    <property type="entry name" value="NADH-ubiquinone oxidoreductase 51kDa subunit"/>
    <property type="match status" value="1"/>
</dbReference>
<dbReference type="Pfam" id="PF10531">
    <property type="entry name" value="SLBB"/>
    <property type="match status" value="1"/>
</dbReference>
<dbReference type="RefSeq" id="WP_136960308.1">
    <property type="nucleotide sequence ID" value="NZ_CP039690.1"/>
</dbReference>
<evidence type="ECO:0000313" key="10">
    <source>
        <dbReference type="Proteomes" id="UP000298781"/>
    </source>
</evidence>
<evidence type="ECO:0000256" key="5">
    <source>
        <dbReference type="ARBA" id="ARBA00023004"/>
    </source>
</evidence>
<keyword evidence="5" id="KW-0408">Iron</keyword>
<dbReference type="InterPro" id="IPR036249">
    <property type="entry name" value="Thioredoxin-like_sf"/>
</dbReference>
<reference evidence="9 10" key="1">
    <citation type="submission" date="2019-04" db="EMBL/GenBank/DDBJ databases">
        <title>Phreatobacter aquaticus sp. nov.</title>
        <authorList>
            <person name="Choi A."/>
        </authorList>
    </citation>
    <scope>NUCLEOTIDE SEQUENCE [LARGE SCALE GENOMIC DNA]</scope>
    <source>
        <strain evidence="9 10">KCTC 52518</strain>
    </source>
</reference>
<dbReference type="InterPro" id="IPR019575">
    <property type="entry name" value="Nuop51_4Fe4S-bd"/>
</dbReference>
<dbReference type="InterPro" id="IPR011538">
    <property type="entry name" value="Nuo51_FMN-bd"/>
</dbReference>
<dbReference type="PROSITE" id="PS00644">
    <property type="entry name" value="COMPLEX1_51K_1"/>
    <property type="match status" value="1"/>
</dbReference>
<dbReference type="Proteomes" id="UP000298781">
    <property type="component" value="Chromosome"/>
</dbReference>
<dbReference type="InterPro" id="IPR041921">
    <property type="entry name" value="NuoE_N"/>
</dbReference>
<keyword evidence="10" id="KW-1185">Reference proteome</keyword>
<dbReference type="PANTHER" id="PTHR43578:SF3">
    <property type="entry name" value="NADH-QUINONE OXIDOREDUCTASE SUBUNIT F"/>
    <property type="match status" value="1"/>
</dbReference>
<dbReference type="SUPFAM" id="SSF142019">
    <property type="entry name" value="Nqo1 FMN-binding domain-like"/>
    <property type="match status" value="1"/>
</dbReference>
<dbReference type="SUPFAM" id="SSF52833">
    <property type="entry name" value="Thioredoxin-like"/>
    <property type="match status" value="1"/>
</dbReference>
<sequence>MSQQHDHNVQLFEHPGLGRKRAKSTPKGRQVDPRALEEIDALLGDRSRRRDLLIEHLHLIQDRYHQISVAHLAALADQMKLAFAEVFETATFYAHFDIVKEGEPSIPPLTVRVCDSLTCAMHCAQDLLDTLEKTVPAGVRVVRAPCLGLCDHAPVAEVGHHFVHRATPETVTAAIAAGDTHVHRTDYVDYAAYVAGGGYALLNDLRAGRRSIESILALLDDSGLRGLGGAGFPTGRKWRAVRGEPGPRLMAVNGDEGEPGTFKDRYYLNTDPHRFLEGTLIGAHVVEASDVYIYLRDEYPLAREILTRELARLPPGGPVIHMRRGAGAYICGEESSLLESLEGKRGLPRHKPPYPFQVGLFGLPTLINNVETLYWIRDIVEKGNGWWNAHGRNGRVGLRSYSVSGRVREPGVKLAPAGVTIRELIEEFCGGMQDGHRFHAYLPGGASGGILPAAMDDIPLDFGTLEKHGCFIGSAAVVVLSDRDDMRGAALNLMRFFEDESCGQCTPCRVGTQKAVTLMQRPVWDQDLLGELSQAMRDASICGLGQAAANPLTCVMRYFPEEFMTKDAAE</sequence>
<dbReference type="Pfam" id="PF01257">
    <property type="entry name" value="2Fe-2S_thioredx"/>
    <property type="match status" value="1"/>
</dbReference>
<dbReference type="PANTHER" id="PTHR43578">
    <property type="entry name" value="NADH-QUINONE OXIDOREDUCTASE SUBUNIT F"/>
    <property type="match status" value="1"/>
</dbReference>
<evidence type="ECO:0000259" key="8">
    <source>
        <dbReference type="SMART" id="SM00928"/>
    </source>
</evidence>
<dbReference type="InterPro" id="IPR019554">
    <property type="entry name" value="Soluble_ligand-bd"/>
</dbReference>
<gene>
    <name evidence="9" type="ORF">E8M01_11855</name>
</gene>
<dbReference type="Gene3D" id="3.40.30.10">
    <property type="entry name" value="Glutaredoxin"/>
    <property type="match status" value="1"/>
</dbReference>
<dbReference type="Pfam" id="PF10589">
    <property type="entry name" value="NADH_4Fe-4S"/>
    <property type="match status" value="1"/>
</dbReference>
<evidence type="ECO:0000313" key="9">
    <source>
        <dbReference type="EMBL" id="QCI64857.1"/>
    </source>
</evidence>
<keyword evidence="4" id="KW-0479">Metal-binding</keyword>